<dbReference type="Proteomes" id="UP000289821">
    <property type="component" value="Unassembled WGS sequence"/>
</dbReference>
<feature type="domain" description="Thioredoxin" evidence="2">
    <location>
        <begin position="60"/>
        <end position="227"/>
    </location>
</feature>
<dbReference type="GO" id="GO:0016491">
    <property type="term" value="F:oxidoreductase activity"/>
    <property type="evidence" value="ECO:0007669"/>
    <property type="project" value="InterPro"/>
</dbReference>
<dbReference type="SUPFAM" id="SSF52833">
    <property type="entry name" value="Thioredoxin-like"/>
    <property type="match status" value="1"/>
</dbReference>
<evidence type="ECO:0000313" key="3">
    <source>
        <dbReference type="EMBL" id="RXG18319.1"/>
    </source>
</evidence>
<dbReference type="RefSeq" id="WP_201740405.1">
    <property type="nucleotide sequence ID" value="NZ_QOVI01000001.1"/>
</dbReference>
<accession>A0A4Q0P293</accession>
<evidence type="ECO:0000259" key="2">
    <source>
        <dbReference type="PROSITE" id="PS51352"/>
    </source>
</evidence>
<dbReference type="InterPro" id="IPR013766">
    <property type="entry name" value="Thioredoxin_domain"/>
</dbReference>
<protein>
    <submittedName>
        <fullName evidence="3">Thiol-disulfide isomerase/thioredoxin</fullName>
    </submittedName>
</protein>
<dbReference type="CDD" id="cd02966">
    <property type="entry name" value="TlpA_like_family"/>
    <property type="match status" value="1"/>
</dbReference>
<dbReference type="PROSITE" id="PS51352">
    <property type="entry name" value="THIOREDOXIN_2"/>
    <property type="match status" value="1"/>
</dbReference>
<name>A0A4Q0P293_9FLAO</name>
<dbReference type="InterPro" id="IPR013740">
    <property type="entry name" value="Redoxin"/>
</dbReference>
<reference evidence="3 4" key="1">
    <citation type="submission" date="2018-07" db="EMBL/GenBank/DDBJ databases">
        <title>Leeuwenhoekiella genomics.</title>
        <authorList>
            <person name="Tahon G."/>
            <person name="Willems A."/>
        </authorList>
    </citation>
    <scope>NUCLEOTIDE SEQUENCE [LARGE SCALE GENOMIC DNA]</scope>
    <source>
        <strain evidence="3 4">R-50232</strain>
    </source>
</reference>
<dbReference type="AlphaFoldDB" id="A0A4Q0P293"/>
<evidence type="ECO:0000313" key="4">
    <source>
        <dbReference type="Proteomes" id="UP000289821"/>
    </source>
</evidence>
<sequence length="227" mass="25723">MKGFFVTYVTFKALQSRYFCAMHTRQKRLLKYGILFAVLVVVYSTGLHKPIMATVQRGILKTGIMNPKLKEVPDTEGKTRVKGANSTAVEPGDPADLDVQFFDEEGQLVSLDAMPHKPYFINFWATWCPPCIAEMPGIANLYADKKDEVNFVLVSFDTDFEKAKAFKAKKGFDFPIYRIAYDLPEMYNTGSLPTTLVINAEGKLALTHLGMADYDTKEFRDYLEELQ</sequence>
<keyword evidence="1" id="KW-1133">Transmembrane helix</keyword>
<keyword evidence="3" id="KW-0413">Isomerase</keyword>
<dbReference type="EMBL" id="QOVI01000001">
    <property type="protein sequence ID" value="RXG18319.1"/>
    <property type="molecule type" value="Genomic_DNA"/>
</dbReference>
<dbReference type="Gene3D" id="3.40.30.10">
    <property type="entry name" value="Glutaredoxin"/>
    <property type="match status" value="1"/>
</dbReference>
<dbReference type="Pfam" id="PF08534">
    <property type="entry name" value="Redoxin"/>
    <property type="match status" value="1"/>
</dbReference>
<dbReference type="PANTHER" id="PTHR42852:SF17">
    <property type="entry name" value="THIOREDOXIN-LIKE PROTEIN HI_1115"/>
    <property type="match status" value="1"/>
</dbReference>
<organism evidence="3 4">
    <name type="scientific">Leeuwenhoekiella aestuarii</name>
    <dbReference type="NCBI Taxonomy" id="2249426"/>
    <lineage>
        <taxon>Bacteria</taxon>
        <taxon>Pseudomonadati</taxon>
        <taxon>Bacteroidota</taxon>
        <taxon>Flavobacteriia</taxon>
        <taxon>Flavobacteriales</taxon>
        <taxon>Flavobacteriaceae</taxon>
        <taxon>Leeuwenhoekiella</taxon>
    </lineage>
</organism>
<dbReference type="InterPro" id="IPR036249">
    <property type="entry name" value="Thioredoxin-like_sf"/>
</dbReference>
<keyword evidence="4" id="KW-1185">Reference proteome</keyword>
<gene>
    <name evidence="3" type="ORF">DSM04_101512</name>
</gene>
<dbReference type="PANTHER" id="PTHR42852">
    <property type="entry name" value="THIOL:DISULFIDE INTERCHANGE PROTEIN DSBE"/>
    <property type="match status" value="1"/>
</dbReference>
<evidence type="ECO:0000256" key="1">
    <source>
        <dbReference type="SAM" id="Phobius"/>
    </source>
</evidence>
<keyword evidence="1" id="KW-0812">Transmembrane</keyword>
<keyword evidence="1" id="KW-0472">Membrane</keyword>
<feature type="transmembrane region" description="Helical" evidence="1">
    <location>
        <begin position="29"/>
        <end position="47"/>
    </location>
</feature>
<proteinExistence type="predicted"/>
<dbReference type="GO" id="GO:0016853">
    <property type="term" value="F:isomerase activity"/>
    <property type="evidence" value="ECO:0007669"/>
    <property type="project" value="UniProtKB-KW"/>
</dbReference>
<comment type="caution">
    <text evidence="3">The sequence shown here is derived from an EMBL/GenBank/DDBJ whole genome shotgun (WGS) entry which is preliminary data.</text>
</comment>
<dbReference type="InterPro" id="IPR050553">
    <property type="entry name" value="Thioredoxin_ResA/DsbE_sf"/>
</dbReference>